<evidence type="ECO:0008006" key="5">
    <source>
        <dbReference type="Google" id="ProtNLM"/>
    </source>
</evidence>
<dbReference type="AlphaFoldDB" id="A0A852ST88"/>
<organism evidence="3 4">
    <name type="scientific">Herbiconiux flava</name>
    <dbReference type="NCBI Taxonomy" id="881268"/>
    <lineage>
        <taxon>Bacteria</taxon>
        <taxon>Bacillati</taxon>
        <taxon>Actinomycetota</taxon>
        <taxon>Actinomycetes</taxon>
        <taxon>Micrococcales</taxon>
        <taxon>Microbacteriaceae</taxon>
        <taxon>Herbiconiux</taxon>
    </lineage>
</organism>
<dbReference type="PROSITE" id="PS51257">
    <property type="entry name" value="PROKAR_LIPOPROTEIN"/>
    <property type="match status" value="1"/>
</dbReference>
<dbReference type="RefSeq" id="WP_179548812.1">
    <property type="nucleotide sequence ID" value="NZ_BSEW01000002.1"/>
</dbReference>
<name>A0A852ST88_9MICO</name>
<dbReference type="Proteomes" id="UP000549913">
    <property type="component" value="Unassembled WGS sequence"/>
</dbReference>
<comment type="caution">
    <text evidence="3">The sequence shown here is derived from an EMBL/GenBank/DDBJ whole genome shotgun (WGS) entry which is preliminary data.</text>
</comment>
<feature type="compositionally biased region" description="Low complexity" evidence="1">
    <location>
        <begin position="41"/>
        <end position="63"/>
    </location>
</feature>
<evidence type="ECO:0000313" key="3">
    <source>
        <dbReference type="EMBL" id="NYD71982.1"/>
    </source>
</evidence>
<reference evidence="3 4" key="1">
    <citation type="submission" date="2020-07" db="EMBL/GenBank/DDBJ databases">
        <title>Sequencing the genomes of 1000 actinobacteria strains.</title>
        <authorList>
            <person name="Klenk H.-P."/>
        </authorList>
    </citation>
    <scope>NUCLEOTIDE SEQUENCE [LARGE SCALE GENOMIC DNA]</scope>
    <source>
        <strain evidence="3 4">DSM 26474</strain>
    </source>
</reference>
<protein>
    <recommendedName>
        <fullName evidence="5">DUF3558 domain-containing protein</fullName>
    </recommendedName>
</protein>
<feature type="chain" id="PRO_5032592169" description="DUF3558 domain-containing protein" evidence="2">
    <location>
        <begin position="32"/>
        <end position="364"/>
    </location>
</feature>
<evidence type="ECO:0000256" key="2">
    <source>
        <dbReference type="SAM" id="SignalP"/>
    </source>
</evidence>
<keyword evidence="4" id="KW-1185">Reference proteome</keyword>
<evidence type="ECO:0000313" key="4">
    <source>
        <dbReference type="Proteomes" id="UP000549913"/>
    </source>
</evidence>
<evidence type="ECO:0000256" key="1">
    <source>
        <dbReference type="SAM" id="MobiDB-lite"/>
    </source>
</evidence>
<sequence length="364" mass="36676">MTTKTNRRMRGAGVAAATAALALLLAGCAGAMPAATTTTAAPATDSTGAASTSPTPAAASAPTVRVPASCDELQPVPAGFTPVETPPTGDSPADYAAARAGVLQCAYTDAANVTLTFSVTPEVSDEDYSATADGVDFGPLPAAPTIGPDAREECPLSYRADLCQFIDLENGYGITATAYSGDQDTALPADVVDGFAAAVPQLVAAVTALGAPEPLWHPSGADIPGAVGCENLISDARLNEILGTTQASAFKTDDGEYARFPFRVSKQVGSEWCLWGSETDAGAGASVLPGGASYLPAAMAASERYEWQPAPDYPGEAYLATEDGSAQSTVNIAIENAWVQVSGPGEVLPALVDEVLGNVGAVGG</sequence>
<accession>A0A852ST88</accession>
<gene>
    <name evidence="3" type="ORF">BJ984_003140</name>
</gene>
<proteinExistence type="predicted"/>
<dbReference type="EMBL" id="JACCBM010000001">
    <property type="protein sequence ID" value="NYD71982.1"/>
    <property type="molecule type" value="Genomic_DNA"/>
</dbReference>
<feature type="region of interest" description="Disordered" evidence="1">
    <location>
        <begin position="41"/>
        <end position="92"/>
    </location>
</feature>
<keyword evidence="2" id="KW-0732">Signal</keyword>
<feature type="signal peptide" evidence="2">
    <location>
        <begin position="1"/>
        <end position="31"/>
    </location>
</feature>